<keyword evidence="13" id="KW-1185">Reference proteome</keyword>
<dbReference type="GO" id="GO:0004674">
    <property type="term" value="F:protein serine/threonine kinase activity"/>
    <property type="evidence" value="ECO:0007669"/>
    <property type="project" value="TreeGrafter"/>
</dbReference>
<keyword evidence="1" id="KW-0479">Metal-binding</keyword>
<keyword evidence="5" id="KW-0547">Nucleotide-binding</keyword>
<feature type="domain" description="ZZ-type" evidence="8">
    <location>
        <begin position="47"/>
        <end position="103"/>
    </location>
</feature>
<dbReference type="InterPro" id="IPR051681">
    <property type="entry name" value="Ser/Thr_Kinases-Pseudokinases"/>
</dbReference>
<dbReference type="InterPro" id="IPR008266">
    <property type="entry name" value="Tyr_kinase_AS"/>
</dbReference>
<gene>
    <name evidence="10" type="ORF">GPM918_LOCUS22153</name>
    <name evidence="9" type="ORF">OVA965_LOCUS21464</name>
    <name evidence="11" type="ORF">SRO942_LOCUS22149</name>
    <name evidence="12" type="ORF">TMI583_LOCUS22118</name>
</gene>
<keyword evidence="5" id="KW-0067">ATP-binding</keyword>
<dbReference type="SUPFAM" id="SSF56112">
    <property type="entry name" value="Protein kinase-like (PK-like)"/>
    <property type="match status" value="1"/>
</dbReference>
<dbReference type="InterPro" id="IPR011009">
    <property type="entry name" value="Kinase-like_dom_sf"/>
</dbReference>
<dbReference type="SMART" id="SM00219">
    <property type="entry name" value="TyrKc"/>
    <property type="match status" value="1"/>
</dbReference>
<dbReference type="PROSITE" id="PS00107">
    <property type="entry name" value="PROTEIN_KINASE_ATP"/>
    <property type="match status" value="1"/>
</dbReference>
<dbReference type="GO" id="GO:0004713">
    <property type="term" value="F:protein tyrosine kinase activity"/>
    <property type="evidence" value="ECO:0007669"/>
    <property type="project" value="InterPro"/>
</dbReference>
<dbReference type="InterPro" id="IPR001245">
    <property type="entry name" value="Ser-Thr/Tyr_kinase_cat_dom"/>
</dbReference>
<feature type="domain" description="Protein kinase" evidence="7">
    <location>
        <begin position="111"/>
        <end position="357"/>
    </location>
</feature>
<evidence type="ECO:0000256" key="4">
    <source>
        <dbReference type="PROSITE-ProRule" id="PRU00228"/>
    </source>
</evidence>
<dbReference type="EMBL" id="CAJOBC010007495">
    <property type="protein sequence ID" value="CAF3934180.1"/>
    <property type="molecule type" value="Genomic_DNA"/>
</dbReference>
<sequence>MMSRHNTPHGRKHKSNSRIHHRKNLNEPHLDLVSQKSFHRSHQSRHRNITVCDGCHRPYIDSFYYQCEECQDYELCYFCAHQNVTTGFHTIDHRMLLLSNKTMPIIDIHELEFGKELGHGAFGIAYKAYWPSRKLTVACKVITVPVDIFTHTREKSFFKEVAAYSQLVDPNILKIYGYSQRLLENGTREYVLVMEFMDKGSLNSLLYKTKEKLSLRKKLSLACDVASGMKKIHDYRMIHRDIRPDNILVKENYTAKIGDMGIARAMDSNQPLTVIGCIPYMPLEFYTGTYDQKLDIFTFGLTLNELFTEISHNNKNRRISITKQSPVFRHLIAECINDDPKRRPIANNIVIRLQRFRNALNKLIKRTKEYPALSEERKNQILIDLYKKTHW</sequence>
<dbReference type="InterPro" id="IPR017441">
    <property type="entry name" value="Protein_kinase_ATP_BS"/>
</dbReference>
<feature type="region of interest" description="Disordered" evidence="6">
    <location>
        <begin position="1"/>
        <end position="26"/>
    </location>
</feature>
<dbReference type="InterPro" id="IPR000719">
    <property type="entry name" value="Prot_kinase_dom"/>
</dbReference>
<protein>
    <recommendedName>
        <fullName evidence="14">Protein kinase domain-containing protein</fullName>
    </recommendedName>
</protein>
<dbReference type="PROSITE" id="PS00109">
    <property type="entry name" value="PROTEIN_KINASE_TYR"/>
    <property type="match status" value="1"/>
</dbReference>
<dbReference type="PANTHER" id="PTHR44329">
    <property type="entry name" value="SERINE/THREONINE-PROTEIN KINASE TNNI3K-RELATED"/>
    <property type="match status" value="1"/>
</dbReference>
<evidence type="ECO:0000313" key="9">
    <source>
        <dbReference type="EMBL" id="CAF1148117.1"/>
    </source>
</evidence>
<evidence type="ECO:0000313" key="12">
    <source>
        <dbReference type="EMBL" id="CAF3951695.1"/>
    </source>
</evidence>
<dbReference type="PROSITE" id="PS50011">
    <property type="entry name" value="PROTEIN_KINASE_DOM"/>
    <property type="match status" value="1"/>
</dbReference>
<evidence type="ECO:0000313" key="10">
    <source>
        <dbReference type="EMBL" id="CAF1170456.1"/>
    </source>
</evidence>
<dbReference type="Gene3D" id="1.10.510.10">
    <property type="entry name" value="Transferase(Phosphotransferase) domain 1"/>
    <property type="match status" value="1"/>
</dbReference>
<dbReference type="EMBL" id="CAJOBA010029767">
    <property type="protein sequence ID" value="CAF3951695.1"/>
    <property type="molecule type" value="Genomic_DNA"/>
</dbReference>
<dbReference type="InterPro" id="IPR000433">
    <property type="entry name" value="Znf_ZZ"/>
</dbReference>
<feature type="binding site" evidence="5">
    <location>
        <position position="140"/>
    </location>
    <ligand>
        <name>ATP</name>
        <dbReference type="ChEBI" id="CHEBI:30616"/>
    </ligand>
</feature>
<dbReference type="GO" id="GO:0008270">
    <property type="term" value="F:zinc ion binding"/>
    <property type="evidence" value="ECO:0007669"/>
    <property type="project" value="UniProtKB-KW"/>
</dbReference>
<feature type="compositionally biased region" description="Basic residues" evidence="6">
    <location>
        <begin position="1"/>
        <end position="23"/>
    </location>
</feature>
<evidence type="ECO:0000256" key="6">
    <source>
        <dbReference type="SAM" id="MobiDB-lite"/>
    </source>
</evidence>
<evidence type="ECO:0000259" key="7">
    <source>
        <dbReference type="PROSITE" id="PS50011"/>
    </source>
</evidence>
<keyword evidence="2 4" id="KW-0863">Zinc-finger</keyword>
<name>A0A814U261_9BILA</name>
<accession>A0A814U261</accession>
<comment type="caution">
    <text evidence="10">The sequence shown here is derived from an EMBL/GenBank/DDBJ whole genome shotgun (WGS) entry which is preliminary data.</text>
</comment>
<keyword evidence="3" id="KW-0862">Zinc</keyword>
<dbReference type="InterPro" id="IPR020635">
    <property type="entry name" value="Tyr_kinase_cat_dom"/>
</dbReference>
<dbReference type="Proteomes" id="UP000677228">
    <property type="component" value="Unassembled WGS sequence"/>
</dbReference>
<evidence type="ECO:0000256" key="1">
    <source>
        <dbReference type="ARBA" id="ARBA00022723"/>
    </source>
</evidence>
<evidence type="ECO:0000313" key="11">
    <source>
        <dbReference type="EMBL" id="CAF3934180.1"/>
    </source>
</evidence>
<dbReference type="OrthoDB" id="4062651at2759"/>
<evidence type="ECO:0000256" key="3">
    <source>
        <dbReference type="ARBA" id="ARBA00022833"/>
    </source>
</evidence>
<dbReference type="AlphaFoldDB" id="A0A814U261"/>
<dbReference type="EMBL" id="CAJNOQ010007496">
    <property type="protein sequence ID" value="CAF1170456.1"/>
    <property type="molecule type" value="Genomic_DNA"/>
</dbReference>
<dbReference type="Pfam" id="PF07714">
    <property type="entry name" value="PK_Tyr_Ser-Thr"/>
    <property type="match status" value="1"/>
</dbReference>
<dbReference type="Gene3D" id="3.30.60.90">
    <property type="match status" value="1"/>
</dbReference>
<evidence type="ECO:0000259" key="8">
    <source>
        <dbReference type="PROSITE" id="PS50135"/>
    </source>
</evidence>
<dbReference type="Proteomes" id="UP000663829">
    <property type="component" value="Unassembled WGS sequence"/>
</dbReference>
<dbReference type="Proteomes" id="UP000681722">
    <property type="component" value="Unassembled WGS sequence"/>
</dbReference>
<dbReference type="GO" id="GO:0005524">
    <property type="term" value="F:ATP binding"/>
    <property type="evidence" value="ECO:0007669"/>
    <property type="project" value="UniProtKB-UniRule"/>
</dbReference>
<reference evidence="10" key="1">
    <citation type="submission" date="2021-02" db="EMBL/GenBank/DDBJ databases">
        <authorList>
            <person name="Nowell W R."/>
        </authorList>
    </citation>
    <scope>NUCLEOTIDE SEQUENCE</scope>
</reference>
<proteinExistence type="predicted"/>
<dbReference type="PROSITE" id="PS50135">
    <property type="entry name" value="ZF_ZZ_2"/>
    <property type="match status" value="1"/>
</dbReference>
<evidence type="ECO:0000313" key="13">
    <source>
        <dbReference type="Proteomes" id="UP000663829"/>
    </source>
</evidence>
<organism evidence="10 13">
    <name type="scientific">Didymodactylos carnosus</name>
    <dbReference type="NCBI Taxonomy" id="1234261"/>
    <lineage>
        <taxon>Eukaryota</taxon>
        <taxon>Metazoa</taxon>
        <taxon>Spiralia</taxon>
        <taxon>Gnathifera</taxon>
        <taxon>Rotifera</taxon>
        <taxon>Eurotatoria</taxon>
        <taxon>Bdelloidea</taxon>
        <taxon>Philodinida</taxon>
        <taxon>Philodinidae</taxon>
        <taxon>Didymodactylos</taxon>
    </lineage>
</organism>
<dbReference type="SUPFAM" id="SSF57850">
    <property type="entry name" value="RING/U-box"/>
    <property type="match status" value="1"/>
</dbReference>
<dbReference type="EMBL" id="CAJNOK010011771">
    <property type="protein sequence ID" value="CAF1148117.1"/>
    <property type="molecule type" value="Genomic_DNA"/>
</dbReference>
<evidence type="ECO:0000256" key="2">
    <source>
        <dbReference type="ARBA" id="ARBA00022771"/>
    </source>
</evidence>
<evidence type="ECO:0000256" key="5">
    <source>
        <dbReference type="PROSITE-ProRule" id="PRU10141"/>
    </source>
</evidence>
<dbReference type="InterPro" id="IPR043145">
    <property type="entry name" value="Znf_ZZ_sf"/>
</dbReference>
<dbReference type="Proteomes" id="UP000682733">
    <property type="component" value="Unassembled WGS sequence"/>
</dbReference>
<evidence type="ECO:0008006" key="14">
    <source>
        <dbReference type="Google" id="ProtNLM"/>
    </source>
</evidence>